<dbReference type="EMBL" id="AP005863">
    <property type="protein sequence ID" value="BAD29413.1"/>
    <property type="molecule type" value="Genomic_DNA"/>
</dbReference>
<reference evidence="3" key="1">
    <citation type="journal article" date="2005" name="Nature">
        <title>The map-based sequence of the rice genome.</title>
        <authorList>
            <consortium name="International rice genome sequencing project (IRGSP)"/>
            <person name="Matsumoto T."/>
            <person name="Wu J."/>
            <person name="Kanamori H."/>
            <person name="Katayose Y."/>
            <person name="Fujisawa M."/>
            <person name="Namiki N."/>
            <person name="Mizuno H."/>
            <person name="Yamamoto K."/>
            <person name="Antonio B.A."/>
            <person name="Baba T."/>
            <person name="Sakata K."/>
            <person name="Nagamura Y."/>
            <person name="Aoki H."/>
            <person name="Arikawa K."/>
            <person name="Arita K."/>
            <person name="Bito T."/>
            <person name="Chiden Y."/>
            <person name="Fujitsuka N."/>
            <person name="Fukunaka R."/>
            <person name="Hamada M."/>
            <person name="Harada C."/>
            <person name="Hayashi A."/>
            <person name="Hijishita S."/>
            <person name="Honda M."/>
            <person name="Hosokawa S."/>
            <person name="Ichikawa Y."/>
            <person name="Idonuma A."/>
            <person name="Iijima M."/>
            <person name="Ikeda M."/>
            <person name="Ikeno M."/>
            <person name="Ito K."/>
            <person name="Ito S."/>
            <person name="Ito T."/>
            <person name="Ito Y."/>
            <person name="Ito Y."/>
            <person name="Iwabuchi A."/>
            <person name="Kamiya K."/>
            <person name="Karasawa W."/>
            <person name="Kurita K."/>
            <person name="Katagiri S."/>
            <person name="Kikuta A."/>
            <person name="Kobayashi H."/>
            <person name="Kobayashi N."/>
            <person name="Machita K."/>
            <person name="Maehara T."/>
            <person name="Masukawa M."/>
            <person name="Mizubayashi T."/>
            <person name="Mukai Y."/>
            <person name="Nagasaki H."/>
            <person name="Nagata Y."/>
            <person name="Naito S."/>
            <person name="Nakashima M."/>
            <person name="Nakama Y."/>
            <person name="Nakamichi Y."/>
            <person name="Nakamura M."/>
            <person name="Meguro A."/>
            <person name="Negishi M."/>
            <person name="Ohta I."/>
            <person name="Ohta T."/>
            <person name="Okamoto M."/>
            <person name="Ono N."/>
            <person name="Saji S."/>
            <person name="Sakaguchi M."/>
            <person name="Sakai K."/>
            <person name="Shibata M."/>
            <person name="Shimokawa T."/>
            <person name="Song J."/>
            <person name="Takazaki Y."/>
            <person name="Terasawa K."/>
            <person name="Tsugane M."/>
            <person name="Tsuji K."/>
            <person name="Ueda S."/>
            <person name="Waki K."/>
            <person name="Yamagata H."/>
            <person name="Yamamoto M."/>
            <person name="Yamamoto S."/>
            <person name="Yamane H."/>
            <person name="Yoshiki S."/>
            <person name="Yoshihara R."/>
            <person name="Yukawa K."/>
            <person name="Zhong H."/>
            <person name="Yano M."/>
            <person name="Yuan Q."/>
            <person name="Ouyang S."/>
            <person name="Liu J."/>
            <person name="Jones K.M."/>
            <person name="Gansberger K."/>
            <person name="Moffat K."/>
            <person name="Hill J."/>
            <person name="Bera J."/>
            <person name="Fadrosh D."/>
            <person name="Jin S."/>
            <person name="Johri S."/>
            <person name="Kim M."/>
            <person name="Overton L."/>
            <person name="Reardon M."/>
            <person name="Tsitrin T."/>
            <person name="Vuong H."/>
            <person name="Weaver B."/>
            <person name="Ciecko A."/>
            <person name="Tallon L."/>
            <person name="Jackson J."/>
            <person name="Pai G."/>
            <person name="Aken S.V."/>
            <person name="Utterback T."/>
            <person name="Reidmuller S."/>
            <person name="Feldblyum T."/>
            <person name="Hsiao J."/>
            <person name="Zismann V."/>
            <person name="Iobst S."/>
            <person name="de Vazeille A.R."/>
            <person name="Buell C.R."/>
            <person name="Ying K."/>
            <person name="Li Y."/>
            <person name="Lu T."/>
            <person name="Huang Y."/>
            <person name="Zhao Q."/>
            <person name="Feng Q."/>
            <person name="Zhang L."/>
            <person name="Zhu J."/>
            <person name="Weng Q."/>
            <person name="Mu J."/>
            <person name="Lu Y."/>
            <person name="Fan D."/>
            <person name="Liu Y."/>
            <person name="Guan J."/>
            <person name="Zhang Y."/>
            <person name="Yu S."/>
            <person name="Liu X."/>
            <person name="Zhang Y."/>
            <person name="Hong G."/>
            <person name="Han B."/>
            <person name="Choisne N."/>
            <person name="Demange N."/>
            <person name="Orjeda G."/>
            <person name="Samain S."/>
            <person name="Cattolico L."/>
            <person name="Pelletier E."/>
            <person name="Couloux A."/>
            <person name="Segurens B."/>
            <person name="Wincker P."/>
            <person name="D'Hont A."/>
            <person name="Scarpelli C."/>
            <person name="Weissenbach J."/>
            <person name="Salanoubat M."/>
            <person name="Quetier F."/>
            <person name="Yu Y."/>
            <person name="Kim H.R."/>
            <person name="Rambo T."/>
            <person name="Currie J."/>
            <person name="Collura K."/>
            <person name="Luo M."/>
            <person name="Yang T."/>
            <person name="Ammiraju J.S.S."/>
            <person name="Engler F."/>
            <person name="Soderlund C."/>
            <person name="Wing R.A."/>
            <person name="Palmer L.E."/>
            <person name="de la Bastide M."/>
            <person name="Spiegel L."/>
            <person name="Nascimento L."/>
            <person name="Zutavern T."/>
            <person name="O'Shaughnessy A."/>
            <person name="Dike S."/>
            <person name="Dedhia N."/>
            <person name="Preston R."/>
            <person name="Balija V."/>
            <person name="McCombie W.R."/>
            <person name="Chow T."/>
            <person name="Chen H."/>
            <person name="Chung M."/>
            <person name="Chen C."/>
            <person name="Shaw J."/>
            <person name="Wu H."/>
            <person name="Hsiao K."/>
            <person name="Chao Y."/>
            <person name="Chu M."/>
            <person name="Cheng C."/>
            <person name="Hour A."/>
            <person name="Lee P."/>
            <person name="Lin S."/>
            <person name="Lin Y."/>
            <person name="Liou J."/>
            <person name="Liu S."/>
            <person name="Hsing Y."/>
            <person name="Raghuvanshi S."/>
            <person name="Mohanty A."/>
            <person name="Bharti A.K."/>
            <person name="Gaur A."/>
            <person name="Gupta V."/>
            <person name="Kumar D."/>
            <person name="Ravi V."/>
            <person name="Vij S."/>
            <person name="Kapur A."/>
            <person name="Khurana P."/>
            <person name="Khurana P."/>
            <person name="Khurana J.P."/>
            <person name="Tyagi A.K."/>
            <person name="Gaikwad K."/>
            <person name="Singh A."/>
            <person name="Dalal V."/>
            <person name="Srivastava S."/>
            <person name="Dixit A."/>
            <person name="Pal A.K."/>
            <person name="Ghazi I.A."/>
            <person name="Yadav M."/>
            <person name="Pandit A."/>
            <person name="Bhargava A."/>
            <person name="Sureshbabu K."/>
            <person name="Batra K."/>
            <person name="Sharma T.R."/>
            <person name="Mohapatra T."/>
            <person name="Singh N.K."/>
            <person name="Messing J."/>
            <person name="Nelson A.B."/>
            <person name="Fuks G."/>
            <person name="Kavchok S."/>
            <person name="Keizer G."/>
            <person name="Linton E."/>
            <person name="Llaca V."/>
            <person name="Song R."/>
            <person name="Tanyolac B."/>
            <person name="Young S."/>
            <person name="Ho-Il K."/>
            <person name="Hahn J.H."/>
            <person name="Sangsakoo G."/>
            <person name="Vanavichit A."/>
            <person name="de Mattos Luiz.A.T."/>
            <person name="Zimmer P.D."/>
            <person name="Malone G."/>
            <person name="Dellagostin O."/>
            <person name="de Oliveira A.C."/>
            <person name="Bevan M."/>
            <person name="Bancroft I."/>
            <person name="Minx P."/>
            <person name="Cordum H."/>
            <person name="Wilson R."/>
            <person name="Cheng Z."/>
            <person name="Jin W."/>
            <person name="Jiang J."/>
            <person name="Leong S.A."/>
            <person name="Iwama H."/>
            <person name="Gojobori T."/>
            <person name="Itoh T."/>
            <person name="Niimura Y."/>
            <person name="Fujii Y."/>
            <person name="Habara T."/>
            <person name="Sakai H."/>
            <person name="Sato Y."/>
            <person name="Wilson G."/>
            <person name="Kumar K."/>
            <person name="McCouch S."/>
            <person name="Juretic N."/>
            <person name="Hoen D."/>
            <person name="Wright S."/>
            <person name="Bruskiewich R."/>
            <person name="Bureau T."/>
            <person name="Miyao A."/>
            <person name="Hirochika H."/>
            <person name="Nishikawa T."/>
            <person name="Kadowaki K."/>
            <person name="Sugiura M."/>
            <person name="Burr B."/>
            <person name="Sasaki T."/>
        </authorList>
    </citation>
    <scope>NUCLEOTIDE SEQUENCE [LARGE SCALE GENOMIC DNA]</scope>
    <source>
        <strain evidence="3">cv. Nipponbare</strain>
    </source>
</reference>
<feature type="region of interest" description="Disordered" evidence="1">
    <location>
        <begin position="196"/>
        <end position="230"/>
    </location>
</feature>
<accession>Q6EPK7</accession>
<sequence length="430" mass="48070">MAELLRAPSQSVRTCTTHIHLVLFRANRLSPRVPTLLRAATWKYGPALLGIRTHAHLHYLGPTPSWTGPMVNLQFRHRHYKLSLLFAFSPGMNKHLKHYSRRFDTVLTQAGRHGTDWQGIPRHPATTMVERSLQQQLRCWQLRGAPSSEERAHRQSSIGAVPTPRSIEVQAPHLCPVEAEVAAIRGGRGGDVHLQPSSFGRFSSSPLPPRTAVTSTSTGRSRKRRRSREGAAVVVYNQELRGNMKGEEQLSIQERRDAAAMDYNLGDRRDLVLACRSNPSCQMNKQRPKPHSDIQRSSECIELLKASLVSVQHSEGAEHADGNASLGIHRSQHHWEVAGHHRAWHQSTLHAANGMWSATVMLCRHRRRGLAHNAIVEGERPSPSCCATVKEDVANCATLEEVEVNLTSCRHATHAMLRTRGGACPYRVER</sequence>
<organism evidence="2 3">
    <name type="scientific">Oryza sativa subsp. japonica</name>
    <name type="common">Rice</name>
    <dbReference type="NCBI Taxonomy" id="39947"/>
    <lineage>
        <taxon>Eukaryota</taxon>
        <taxon>Viridiplantae</taxon>
        <taxon>Streptophyta</taxon>
        <taxon>Embryophyta</taxon>
        <taxon>Tracheophyta</taxon>
        <taxon>Spermatophyta</taxon>
        <taxon>Magnoliopsida</taxon>
        <taxon>Liliopsida</taxon>
        <taxon>Poales</taxon>
        <taxon>Poaceae</taxon>
        <taxon>BOP clade</taxon>
        <taxon>Oryzoideae</taxon>
        <taxon>Oryzeae</taxon>
        <taxon>Oryzinae</taxon>
        <taxon>Oryza</taxon>
        <taxon>Oryza sativa</taxon>
    </lineage>
</organism>
<dbReference type="AlphaFoldDB" id="Q6EPK7"/>
<feature type="compositionally biased region" description="Polar residues" evidence="1">
    <location>
        <begin position="196"/>
        <end position="205"/>
    </location>
</feature>
<gene>
    <name evidence="2" type="primary">OSJNBa0040N23.22</name>
</gene>
<proteinExistence type="predicted"/>
<evidence type="ECO:0000256" key="1">
    <source>
        <dbReference type="SAM" id="MobiDB-lite"/>
    </source>
</evidence>
<protein>
    <submittedName>
        <fullName evidence="2">Uncharacterized protein</fullName>
    </submittedName>
</protein>
<dbReference type="Proteomes" id="UP000000763">
    <property type="component" value="Chromosome 9"/>
</dbReference>
<evidence type="ECO:0000313" key="2">
    <source>
        <dbReference type="EMBL" id="BAD29413.1"/>
    </source>
</evidence>
<evidence type="ECO:0000313" key="3">
    <source>
        <dbReference type="Proteomes" id="UP000000763"/>
    </source>
</evidence>
<name>Q6EPK7_ORYSJ</name>
<reference evidence="3" key="2">
    <citation type="journal article" date="2008" name="Nucleic Acids Res.">
        <title>The rice annotation project database (RAP-DB): 2008 update.</title>
        <authorList>
            <consortium name="The rice annotation project (RAP)"/>
        </authorList>
    </citation>
    <scope>GENOME REANNOTATION</scope>
    <source>
        <strain evidence="3">cv. Nipponbare</strain>
    </source>
</reference>